<comment type="similarity">
    <text evidence="2">Belongs to the TspO/BZRP family.</text>
</comment>
<dbReference type="EMBL" id="WTYQ01000004">
    <property type="protein sequence ID" value="MXP26784.1"/>
    <property type="molecule type" value="Genomic_DNA"/>
</dbReference>
<dbReference type="Proteomes" id="UP000460561">
    <property type="component" value="Unassembled WGS sequence"/>
</dbReference>
<evidence type="ECO:0000256" key="1">
    <source>
        <dbReference type="ARBA" id="ARBA00004141"/>
    </source>
</evidence>
<sequence length="186" mass="20268">MNRLASPAQLRASFIRWALFTVPAVVLAGFLSGRSAGSGPGNPWFDALTKPATFPPPVTFGIVWTILYIMIGLSLALICSSKGARWRGITVAVFLVQLALNLAWSPTFFAAHEITSALIVIVLLDIALLLTIVLALKVRRWAGLLLLPYLAWVLFATVLNYQFLSLNPHADGAEAFKAVQRIELQP</sequence>
<dbReference type="PANTHER" id="PTHR10057:SF0">
    <property type="entry name" value="TRANSLOCATOR PROTEIN"/>
    <property type="match status" value="1"/>
</dbReference>
<dbReference type="CDD" id="cd15904">
    <property type="entry name" value="TSPO_MBR"/>
    <property type="match status" value="1"/>
</dbReference>
<dbReference type="AlphaFoldDB" id="A0A845AAR9"/>
<dbReference type="GO" id="GO:0033013">
    <property type="term" value="P:tetrapyrrole metabolic process"/>
    <property type="evidence" value="ECO:0007669"/>
    <property type="project" value="UniProtKB-ARBA"/>
</dbReference>
<evidence type="ECO:0000313" key="7">
    <source>
        <dbReference type="EMBL" id="MXP26784.1"/>
    </source>
</evidence>
<evidence type="ECO:0000256" key="5">
    <source>
        <dbReference type="ARBA" id="ARBA00023136"/>
    </source>
</evidence>
<keyword evidence="4 6" id="KW-1133">Transmembrane helix</keyword>
<dbReference type="GO" id="GO:0016020">
    <property type="term" value="C:membrane"/>
    <property type="evidence" value="ECO:0007669"/>
    <property type="project" value="UniProtKB-SubCell"/>
</dbReference>
<evidence type="ECO:0000256" key="4">
    <source>
        <dbReference type="ARBA" id="ARBA00022989"/>
    </source>
</evidence>
<dbReference type="OrthoDB" id="9795496at2"/>
<feature type="transmembrane region" description="Helical" evidence="6">
    <location>
        <begin position="116"/>
        <end position="136"/>
    </location>
</feature>
<evidence type="ECO:0000256" key="2">
    <source>
        <dbReference type="ARBA" id="ARBA00007524"/>
    </source>
</evidence>
<keyword evidence="5 6" id="KW-0472">Membrane</keyword>
<dbReference type="InterPro" id="IPR004307">
    <property type="entry name" value="TspO_MBR"/>
</dbReference>
<evidence type="ECO:0000256" key="6">
    <source>
        <dbReference type="SAM" id="Phobius"/>
    </source>
</evidence>
<evidence type="ECO:0000313" key="8">
    <source>
        <dbReference type="Proteomes" id="UP000460561"/>
    </source>
</evidence>
<proteinExistence type="inferred from homology"/>
<reference evidence="7 8" key="1">
    <citation type="submission" date="2019-12" db="EMBL/GenBank/DDBJ databases">
        <title>Genomic-based taxomic classification of the family Erythrobacteraceae.</title>
        <authorList>
            <person name="Xu L."/>
        </authorList>
    </citation>
    <scope>NUCLEOTIDE SEQUENCE [LARGE SCALE GENOMIC DNA]</scope>
    <source>
        <strain evidence="7 8">DSM 18604</strain>
    </source>
</reference>
<feature type="transmembrane region" description="Helical" evidence="6">
    <location>
        <begin position="60"/>
        <end position="79"/>
    </location>
</feature>
<feature type="transmembrane region" description="Helical" evidence="6">
    <location>
        <begin position="143"/>
        <end position="164"/>
    </location>
</feature>
<keyword evidence="3 6" id="KW-0812">Transmembrane</keyword>
<gene>
    <name evidence="7" type="ORF">GRI39_12135</name>
</gene>
<dbReference type="Pfam" id="PF03073">
    <property type="entry name" value="TspO_MBR"/>
    <property type="match status" value="1"/>
</dbReference>
<evidence type="ECO:0000256" key="3">
    <source>
        <dbReference type="ARBA" id="ARBA00022692"/>
    </source>
</evidence>
<dbReference type="Gene3D" id="1.20.1260.100">
    <property type="entry name" value="TspO/MBR protein"/>
    <property type="match status" value="1"/>
</dbReference>
<name>A0A845AAR9_9SPHN</name>
<accession>A0A845AAR9</accession>
<protein>
    <submittedName>
        <fullName evidence="7">Tryptophan-rich sensory protein</fullName>
    </submittedName>
</protein>
<organism evidence="7 8">
    <name type="scientific">Altericroceibacterium indicum</name>
    <dbReference type="NCBI Taxonomy" id="374177"/>
    <lineage>
        <taxon>Bacteria</taxon>
        <taxon>Pseudomonadati</taxon>
        <taxon>Pseudomonadota</taxon>
        <taxon>Alphaproteobacteria</taxon>
        <taxon>Sphingomonadales</taxon>
        <taxon>Erythrobacteraceae</taxon>
        <taxon>Altericroceibacterium</taxon>
    </lineage>
</organism>
<comment type="caution">
    <text evidence="7">The sequence shown here is derived from an EMBL/GenBank/DDBJ whole genome shotgun (WGS) entry which is preliminary data.</text>
</comment>
<keyword evidence="8" id="KW-1185">Reference proteome</keyword>
<dbReference type="InterPro" id="IPR038330">
    <property type="entry name" value="TspO/MBR-related_sf"/>
</dbReference>
<feature type="transmembrane region" description="Helical" evidence="6">
    <location>
        <begin position="86"/>
        <end position="104"/>
    </location>
</feature>
<dbReference type="RefSeq" id="WP_160739977.1">
    <property type="nucleotide sequence ID" value="NZ_WTYQ01000004.1"/>
</dbReference>
<comment type="subcellular location">
    <subcellularLocation>
        <location evidence="1">Membrane</location>
        <topology evidence="1">Multi-pass membrane protein</topology>
    </subcellularLocation>
</comment>
<dbReference type="PIRSF" id="PIRSF005859">
    <property type="entry name" value="PBR"/>
    <property type="match status" value="1"/>
</dbReference>
<dbReference type="PANTHER" id="PTHR10057">
    <property type="entry name" value="PERIPHERAL-TYPE BENZODIAZEPINE RECEPTOR"/>
    <property type="match status" value="1"/>
</dbReference>
<dbReference type="FunFam" id="1.20.1260.100:FF:000001">
    <property type="entry name" value="translocator protein 2"/>
    <property type="match status" value="1"/>
</dbReference>